<comment type="caution">
    <text evidence="1">The sequence shown here is derived from an EMBL/GenBank/DDBJ whole genome shotgun (WGS) entry which is preliminary data.</text>
</comment>
<organism evidence="1 2">
    <name type="scientific">Puccinia graminis f. sp. tritici</name>
    <dbReference type="NCBI Taxonomy" id="56615"/>
    <lineage>
        <taxon>Eukaryota</taxon>
        <taxon>Fungi</taxon>
        <taxon>Dikarya</taxon>
        <taxon>Basidiomycota</taxon>
        <taxon>Pucciniomycotina</taxon>
        <taxon>Pucciniomycetes</taxon>
        <taxon>Pucciniales</taxon>
        <taxon>Pucciniaceae</taxon>
        <taxon>Puccinia</taxon>
    </lineage>
</organism>
<evidence type="ECO:0000313" key="2">
    <source>
        <dbReference type="Proteomes" id="UP000325313"/>
    </source>
</evidence>
<sequence length="108" mass="11736">MNSAPPKVSLLAKSQETLILPLNLGAPGKCIMWTLLLYTFTDTLIHSYNASNAFYYSILALGPKIAVHSVFEIADFVYFKSPILSTVPTLPCLTPSSTTLTSHLQTSS</sequence>
<proteinExistence type="predicted"/>
<accession>A0A5B0SPP1</accession>
<dbReference type="AlphaFoldDB" id="A0A5B0SPP1"/>
<reference evidence="1 2" key="1">
    <citation type="submission" date="2019-05" db="EMBL/GenBank/DDBJ databases">
        <title>Emergence of the Ug99 lineage of the wheat stem rust pathogen through somatic hybridization.</title>
        <authorList>
            <person name="Li F."/>
            <person name="Upadhyaya N.M."/>
            <person name="Sperschneider J."/>
            <person name="Matny O."/>
            <person name="Nguyen-Phuc H."/>
            <person name="Mago R."/>
            <person name="Raley C."/>
            <person name="Miller M.E."/>
            <person name="Silverstein K.A.T."/>
            <person name="Henningsen E."/>
            <person name="Hirsch C.D."/>
            <person name="Visser B."/>
            <person name="Pretorius Z.A."/>
            <person name="Steffenson B.J."/>
            <person name="Schwessinger B."/>
            <person name="Dodds P.N."/>
            <person name="Figueroa M."/>
        </authorList>
    </citation>
    <scope>NUCLEOTIDE SEQUENCE [LARGE SCALE GENOMIC DNA]</scope>
    <source>
        <strain evidence="1 2">Ug99</strain>
    </source>
</reference>
<gene>
    <name evidence="1" type="ORF">PGTUg99_031177</name>
</gene>
<dbReference type="Proteomes" id="UP000325313">
    <property type="component" value="Unassembled WGS sequence"/>
</dbReference>
<name>A0A5B0SPP1_PUCGR</name>
<evidence type="ECO:0000313" key="1">
    <source>
        <dbReference type="EMBL" id="KAA1138614.1"/>
    </source>
</evidence>
<dbReference type="EMBL" id="VDEP01000002">
    <property type="protein sequence ID" value="KAA1138614.1"/>
    <property type="molecule type" value="Genomic_DNA"/>
</dbReference>
<protein>
    <submittedName>
        <fullName evidence="1">Uncharacterized protein</fullName>
    </submittedName>
</protein>